<reference evidence="1" key="1">
    <citation type="journal article" date="2021" name="PeerJ">
        <title>Extensive microbial diversity within the chicken gut microbiome revealed by metagenomics and culture.</title>
        <authorList>
            <person name="Gilroy R."/>
            <person name="Ravi A."/>
            <person name="Getino M."/>
            <person name="Pursley I."/>
            <person name="Horton D.L."/>
            <person name="Alikhan N.F."/>
            <person name="Baker D."/>
            <person name="Gharbi K."/>
            <person name="Hall N."/>
            <person name="Watson M."/>
            <person name="Adriaenssens E.M."/>
            <person name="Foster-Nyarko E."/>
            <person name="Jarju S."/>
            <person name="Secka A."/>
            <person name="Antonio M."/>
            <person name="Oren A."/>
            <person name="Chaudhuri R.R."/>
            <person name="La Ragione R."/>
            <person name="Hildebrand F."/>
            <person name="Pallen M.J."/>
        </authorList>
    </citation>
    <scope>NUCLEOTIDE SEQUENCE</scope>
    <source>
        <strain evidence="1">14975</strain>
    </source>
</reference>
<gene>
    <name evidence="1" type="ORF">H9862_08380</name>
</gene>
<dbReference type="Proteomes" id="UP000823964">
    <property type="component" value="Unassembled WGS sequence"/>
</dbReference>
<evidence type="ECO:0008006" key="3">
    <source>
        <dbReference type="Google" id="ProtNLM"/>
    </source>
</evidence>
<reference evidence="1" key="2">
    <citation type="submission" date="2021-04" db="EMBL/GenBank/DDBJ databases">
        <authorList>
            <person name="Gilroy R."/>
        </authorList>
    </citation>
    <scope>NUCLEOTIDE SEQUENCE</scope>
    <source>
        <strain evidence="1">14975</strain>
    </source>
</reference>
<accession>A0A9D1VCD3</accession>
<dbReference type="EMBL" id="DXFQ01000158">
    <property type="protein sequence ID" value="HIX20598.1"/>
    <property type="molecule type" value="Genomic_DNA"/>
</dbReference>
<comment type="caution">
    <text evidence="1">The sequence shown here is derived from an EMBL/GenBank/DDBJ whole genome shotgun (WGS) entry which is preliminary data.</text>
</comment>
<evidence type="ECO:0000313" key="1">
    <source>
        <dbReference type="EMBL" id="HIX20598.1"/>
    </source>
</evidence>
<evidence type="ECO:0000313" key="2">
    <source>
        <dbReference type="Proteomes" id="UP000823964"/>
    </source>
</evidence>
<organism evidence="1 2">
    <name type="scientific">Candidatus Akkermansia intestinigallinarum</name>
    <dbReference type="NCBI Taxonomy" id="2838431"/>
    <lineage>
        <taxon>Bacteria</taxon>
        <taxon>Pseudomonadati</taxon>
        <taxon>Verrucomicrobiota</taxon>
        <taxon>Verrucomicrobiia</taxon>
        <taxon>Verrucomicrobiales</taxon>
        <taxon>Akkermansiaceae</taxon>
        <taxon>Akkermansia</taxon>
    </lineage>
</organism>
<name>A0A9D1VCD3_9BACT</name>
<proteinExistence type="predicted"/>
<dbReference type="AlphaFoldDB" id="A0A9D1VCD3"/>
<sequence>MKKLRADSTFSRLSEKQLAQVDDMLLGGTSYEEVRSYLSECGQTCSRTSVADYYHNHILPRKWARQQRLARELDSVDTSGLDAATLDAVRARAMELAITPGTEVKHIKALYELVLKAHAQRLDERRMHLLEQKAAAAAAAESTVRDSTLTPEEKERRIREIFGLA</sequence>
<protein>
    <recommendedName>
        <fullName evidence="3">DUF3486 family protein</fullName>
    </recommendedName>
</protein>